<organism evidence="1 2">
    <name type="scientific">Actinoallomurus liliacearum</name>
    <dbReference type="NCBI Taxonomy" id="1080073"/>
    <lineage>
        <taxon>Bacteria</taxon>
        <taxon>Bacillati</taxon>
        <taxon>Actinomycetota</taxon>
        <taxon>Actinomycetes</taxon>
        <taxon>Streptosporangiales</taxon>
        <taxon>Thermomonosporaceae</taxon>
        <taxon>Actinoallomurus</taxon>
    </lineage>
</organism>
<name>A0ABP8TT79_9ACTN</name>
<accession>A0ABP8TT79</accession>
<reference evidence="2" key="1">
    <citation type="journal article" date="2019" name="Int. J. Syst. Evol. Microbiol.">
        <title>The Global Catalogue of Microorganisms (GCM) 10K type strain sequencing project: providing services to taxonomists for standard genome sequencing and annotation.</title>
        <authorList>
            <consortium name="The Broad Institute Genomics Platform"/>
            <consortium name="The Broad Institute Genome Sequencing Center for Infectious Disease"/>
            <person name="Wu L."/>
            <person name="Ma J."/>
        </authorList>
    </citation>
    <scope>NUCLEOTIDE SEQUENCE [LARGE SCALE GENOMIC DNA]</scope>
    <source>
        <strain evidence="2">JCM 17938</strain>
    </source>
</reference>
<dbReference type="PIRSF" id="PIRSF017393">
    <property type="entry name" value="MTase_SAV2177"/>
    <property type="match status" value="1"/>
</dbReference>
<dbReference type="Pfam" id="PF04672">
    <property type="entry name" value="Methyltransf_19"/>
    <property type="match status" value="1"/>
</dbReference>
<dbReference type="CDD" id="cd02440">
    <property type="entry name" value="AdoMet_MTases"/>
    <property type="match status" value="1"/>
</dbReference>
<keyword evidence="2" id="KW-1185">Reference proteome</keyword>
<evidence type="ECO:0000313" key="2">
    <source>
        <dbReference type="Proteomes" id="UP001500212"/>
    </source>
</evidence>
<dbReference type="InterPro" id="IPR029063">
    <property type="entry name" value="SAM-dependent_MTases_sf"/>
</dbReference>
<protein>
    <submittedName>
        <fullName evidence="1">SAM-dependent methyltransferase</fullName>
    </submittedName>
</protein>
<keyword evidence="1" id="KW-0808">Transferase</keyword>
<proteinExistence type="predicted"/>
<gene>
    <name evidence="1" type="ORF">GCM10023195_59280</name>
</gene>
<dbReference type="SUPFAM" id="SSF53335">
    <property type="entry name" value="S-adenosyl-L-methionine-dependent methyltransferases"/>
    <property type="match status" value="1"/>
</dbReference>
<dbReference type="Proteomes" id="UP001500212">
    <property type="component" value="Unassembled WGS sequence"/>
</dbReference>
<dbReference type="Gene3D" id="3.40.50.150">
    <property type="entry name" value="Vaccinia Virus protein VP39"/>
    <property type="match status" value="1"/>
</dbReference>
<evidence type="ECO:0000313" key="1">
    <source>
        <dbReference type="EMBL" id="GAA4613663.1"/>
    </source>
</evidence>
<dbReference type="InterPro" id="IPR006764">
    <property type="entry name" value="SAM_dep_MeTrfase_SAV2177_type"/>
</dbReference>
<dbReference type="GO" id="GO:0032259">
    <property type="term" value="P:methylation"/>
    <property type="evidence" value="ECO:0007669"/>
    <property type="project" value="UniProtKB-KW"/>
</dbReference>
<comment type="caution">
    <text evidence="1">The sequence shown here is derived from an EMBL/GenBank/DDBJ whole genome shotgun (WGS) entry which is preliminary data.</text>
</comment>
<dbReference type="GO" id="GO:0008168">
    <property type="term" value="F:methyltransferase activity"/>
    <property type="evidence" value="ECO:0007669"/>
    <property type="project" value="UniProtKB-KW"/>
</dbReference>
<sequence length="258" mass="28040">MPSAIDVTVPSSARMYDYALGGKDHYAIDRETADRIFAAFPALRELVAANRGFLQRAVRFLAEQGVRQFVDLGAGIPTSPNVHEIAREVHPDARVVYVDHDPIVAAHSRALRADGKAVTVIEADIRQPDLVLAALEDKDVIDFDEPVGILFIDVLHFVTDDEDPAGIVARFRDRFAPGSHLVLSIACRDGVDPESADKVTAAYQNATTPLIPRTREQIEPLFDGFELVPPGLVNMACWRADGPEIPGGLAGVARTPTE</sequence>
<dbReference type="EMBL" id="BAABHJ010000023">
    <property type="protein sequence ID" value="GAA4613663.1"/>
    <property type="molecule type" value="Genomic_DNA"/>
</dbReference>
<keyword evidence="1" id="KW-0489">Methyltransferase</keyword>